<dbReference type="SUPFAM" id="SSF51430">
    <property type="entry name" value="NAD(P)-linked oxidoreductase"/>
    <property type="match status" value="1"/>
</dbReference>
<comment type="caution">
    <text evidence="3">The sequence shown here is derived from an EMBL/GenBank/DDBJ whole genome shotgun (WGS) entry which is preliminary data.</text>
</comment>
<dbReference type="PANTHER" id="PTHR43364:SF4">
    <property type="entry name" value="NAD(P)-LINKED OXIDOREDUCTASE SUPERFAMILY PROTEIN"/>
    <property type="match status" value="1"/>
</dbReference>
<dbReference type="Proteomes" id="UP001500305">
    <property type="component" value="Unassembled WGS sequence"/>
</dbReference>
<evidence type="ECO:0000256" key="1">
    <source>
        <dbReference type="ARBA" id="ARBA00023002"/>
    </source>
</evidence>
<dbReference type="EMBL" id="BAAATR010000007">
    <property type="protein sequence ID" value="GAA2239524.1"/>
    <property type="molecule type" value="Genomic_DNA"/>
</dbReference>
<gene>
    <name evidence="3" type="ORF">GCM10010430_21010</name>
</gene>
<dbReference type="PANTHER" id="PTHR43364">
    <property type="entry name" value="NADH-SPECIFIC METHYLGLYOXAL REDUCTASE-RELATED"/>
    <property type="match status" value="1"/>
</dbReference>
<evidence type="ECO:0000313" key="3">
    <source>
        <dbReference type="EMBL" id="GAA2239524.1"/>
    </source>
</evidence>
<dbReference type="Pfam" id="PF00248">
    <property type="entry name" value="Aldo_ket_red"/>
    <property type="match status" value="1"/>
</dbReference>
<evidence type="ECO:0000259" key="2">
    <source>
        <dbReference type="Pfam" id="PF00248"/>
    </source>
</evidence>
<dbReference type="Gene3D" id="3.20.20.100">
    <property type="entry name" value="NADP-dependent oxidoreductase domain"/>
    <property type="match status" value="1"/>
</dbReference>
<dbReference type="CDD" id="cd19082">
    <property type="entry name" value="AKR_AKR10A1_2"/>
    <property type="match status" value="1"/>
</dbReference>
<dbReference type="InterPro" id="IPR050523">
    <property type="entry name" value="AKR_Detox_Biosynth"/>
</dbReference>
<keyword evidence="4" id="KW-1185">Reference proteome</keyword>
<accession>A0ABN3DQS2</accession>
<protein>
    <recommendedName>
        <fullName evidence="2">NADP-dependent oxidoreductase domain-containing protein</fullName>
    </recommendedName>
</protein>
<dbReference type="InterPro" id="IPR023210">
    <property type="entry name" value="NADP_OxRdtase_dom"/>
</dbReference>
<sequence length="305" mass="32729">MTMEYGKIAGVDREVSRITLGTSGMRTYEKAAPLLEHFFGQGGNLLDTAFAYGGGVCEEVLGTWLARNTPDEPPVIIAKGAHPPKCAPETITEELSISLERLGVQCVDVYLLHRDDEQVPVGEWVDALEAEVRAGRIGAYGGSNWRRARVEEATAYARSTGGQGFAAVSNHFALAEMAEPLYPGCIAADEDDLAWFARNDVALIPWSSQARGFFSSVDPGLLDPNMVRCWDTPANRGRRERAQRLAARLGVETINVALAYVLAHPAAFPIIGPRDPAEAAIALGALNIELDAAALAELNGDGRLG</sequence>
<evidence type="ECO:0000313" key="4">
    <source>
        <dbReference type="Proteomes" id="UP001500305"/>
    </source>
</evidence>
<proteinExistence type="predicted"/>
<dbReference type="InterPro" id="IPR036812">
    <property type="entry name" value="NAD(P)_OxRdtase_dom_sf"/>
</dbReference>
<organism evidence="3 4">
    <name type="scientific">Kitasatospora cystarginea</name>
    <dbReference type="NCBI Taxonomy" id="58350"/>
    <lineage>
        <taxon>Bacteria</taxon>
        <taxon>Bacillati</taxon>
        <taxon>Actinomycetota</taxon>
        <taxon>Actinomycetes</taxon>
        <taxon>Kitasatosporales</taxon>
        <taxon>Streptomycetaceae</taxon>
        <taxon>Kitasatospora</taxon>
    </lineage>
</organism>
<name>A0ABN3DQS2_9ACTN</name>
<keyword evidence="1" id="KW-0560">Oxidoreductase</keyword>
<reference evidence="3 4" key="1">
    <citation type="journal article" date="2019" name="Int. J. Syst. Evol. Microbiol.">
        <title>The Global Catalogue of Microorganisms (GCM) 10K type strain sequencing project: providing services to taxonomists for standard genome sequencing and annotation.</title>
        <authorList>
            <consortium name="The Broad Institute Genomics Platform"/>
            <consortium name="The Broad Institute Genome Sequencing Center for Infectious Disease"/>
            <person name="Wu L."/>
            <person name="Ma J."/>
        </authorList>
    </citation>
    <scope>NUCLEOTIDE SEQUENCE [LARGE SCALE GENOMIC DNA]</scope>
    <source>
        <strain evidence="3 4">JCM 7356</strain>
    </source>
</reference>
<dbReference type="RefSeq" id="WP_344636015.1">
    <property type="nucleotide sequence ID" value="NZ_BAAATR010000007.1"/>
</dbReference>
<feature type="domain" description="NADP-dependent oxidoreductase" evidence="2">
    <location>
        <begin position="18"/>
        <end position="298"/>
    </location>
</feature>